<proteinExistence type="inferred from homology"/>
<dbReference type="OrthoDB" id="4536940at2"/>
<dbReference type="GO" id="GO:0004252">
    <property type="term" value="F:serine-type endopeptidase activity"/>
    <property type="evidence" value="ECO:0007669"/>
    <property type="project" value="InterPro"/>
</dbReference>
<dbReference type="GeneID" id="85485187"/>
<evidence type="ECO:0000313" key="7">
    <source>
        <dbReference type="EMBL" id="SFA46415.1"/>
    </source>
</evidence>
<feature type="signal peptide" evidence="6">
    <location>
        <begin position="1"/>
        <end position="26"/>
    </location>
</feature>
<feature type="chain" id="PRO_5010300346" description="Peptidase S1 family protein" evidence="6">
    <location>
        <begin position="27"/>
        <end position="223"/>
    </location>
</feature>
<keyword evidence="2" id="KW-0645">Protease</keyword>
<organism evidence="7 8">
    <name type="scientific">Rhodococcoides kroppenstedtii</name>
    <dbReference type="NCBI Taxonomy" id="293050"/>
    <lineage>
        <taxon>Bacteria</taxon>
        <taxon>Bacillati</taxon>
        <taxon>Actinomycetota</taxon>
        <taxon>Actinomycetes</taxon>
        <taxon>Mycobacteriales</taxon>
        <taxon>Nocardiaceae</taxon>
        <taxon>Rhodococcoides</taxon>
    </lineage>
</organism>
<evidence type="ECO:0000256" key="4">
    <source>
        <dbReference type="ARBA" id="ARBA00022825"/>
    </source>
</evidence>
<evidence type="ECO:0008006" key="9">
    <source>
        <dbReference type="Google" id="ProtNLM"/>
    </source>
</evidence>
<dbReference type="InterPro" id="IPR018114">
    <property type="entry name" value="TRYPSIN_HIS"/>
</dbReference>
<evidence type="ECO:0000313" key="8">
    <source>
        <dbReference type="Proteomes" id="UP000182054"/>
    </source>
</evidence>
<keyword evidence="3" id="KW-0378">Hydrolase</keyword>
<keyword evidence="5" id="KW-1015">Disulfide bond</keyword>
<dbReference type="AlphaFoldDB" id="A0A1I0T3R9"/>
<accession>A0A1I0T3R9</accession>
<dbReference type="Gene3D" id="2.40.10.10">
    <property type="entry name" value="Trypsin-like serine proteases"/>
    <property type="match status" value="2"/>
</dbReference>
<dbReference type="InterPro" id="IPR001316">
    <property type="entry name" value="Pept_S1A_streptogrisin"/>
</dbReference>
<dbReference type="PROSITE" id="PS00135">
    <property type="entry name" value="TRYPSIN_SER"/>
    <property type="match status" value="1"/>
</dbReference>
<keyword evidence="6" id="KW-0732">Signal</keyword>
<dbReference type="InterPro" id="IPR043504">
    <property type="entry name" value="Peptidase_S1_PA_chymotrypsin"/>
</dbReference>
<dbReference type="Proteomes" id="UP000182054">
    <property type="component" value="Unassembled WGS sequence"/>
</dbReference>
<dbReference type="GO" id="GO:0006508">
    <property type="term" value="P:proteolysis"/>
    <property type="evidence" value="ECO:0007669"/>
    <property type="project" value="UniProtKB-KW"/>
</dbReference>
<dbReference type="InterPro" id="IPR033116">
    <property type="entry name" value="TRYPSIN_SER"/>
</dbReference>
<dbReference type="RefSeq" id="WP_068360601.1">
    <property type="nucleotide sequence ID" value="NZ_FOJN01000004.1"/>
</dbReference>
<evidence type="ECO:0000256" key="5">
    <source>
        <dbReference type="ARBA" id="ARBA00023157"/>
    </source>
</evidence>
<dbReference type="PRINTS" id="PR00861">
    <property type="entry name" value="ALYTICPTASE"/>
</dbReference>
<dbReference type="InterPro" id="IPR009003">
    <property type="entry name" value="Peptidase_S1_PA"/>
</dbReference>
<evidence type="ECO:0000256" key="3">
    <source>
        <dbReference type="ARBA" id="ARBA00022801"/>
    </source>
</evidence>
<keyword evidence="4" id="KW-0720">Serine protease</keyword>
<evidence type="ECO:0000256" key="6">
    <source>
        <dbReference type="SAM" id="SignalP"/>
    </source>
</evidence>
<dbReference type="PROSITE" id="PS00134">
    <property type="entry name" value="TRYPSIN_HIS"/>
    <property type="match status" value="1"/>
</dbReference>
<name>A0A1I0T3R9_9NOCA</name>
<reference evidence="7 8" key="1">
    <citation type="submission" date="2016-10" db="EMBL/GenBank/DDBJ databases">
        <authorList>
            <person name="de Groot N.N."/>
        </authorList>
    </citation>
    <scope>NUCLEOTIDE SEQUENCE [LARGE SCALE GENOMIC DNA]</scope>
    <source>
        <strain evidence="7 8">DSM 44908</strain>
    </source>
</reference>
<comment type="similarity">
    <text evidence="1">Belongs to the peptidase S1 family.</text>
</comment>
<evidence type="ECO:0000256" key="1">
    <source>
        <dbReference type="ARBA" id="ARBA00007664"/>
    </source>
</evidence>
<gene>
    <name evidence="7" type="ORF">SAMN05444374_10429</name>
</gene>
<protein>
    <recommendedName>
        <fullName evidence="9">Peptidase S1 family protein</fullName>
    </recommendedName>
</protein>
<evidence type="ECO:0000256" key="2">
    <source>
        <dbReference type="ARBA" id="ARBA00022670"/>
    </source>
</evidence>
<dbReference type="EMBL" id="FOJN01000004">
    <property type="protein sequence ID" value="SFA46415.1"/>
    <property type="molecule type" value="Genomic_DNA"/>
</dbReference>
<dbReference type="SUPFAM" id="SSF50494">
    <property type="entry name" value="Trypsin-like serine proteases"/>
    <property type="match status" value="1"/>
</dbReference>
<sequence length="223" mass="22073">MLKKLVVAAAAALALTAGVGVGTASAAPVAVLGGGSGILIADSSGKGKFDCTLTTVGTDNAGRLVGITAGHCGVPGDLVGAEYLPDAGAVGRIVSSVGGLDYAVIEFDRNRVAPTNRVGNVTITGVGEPATFPGIMCKEGRTTGNTCGITYGELFQNDRTYTQICVQQGDSGGPVVAGTTLVGMVNAYLGIPCIGPEVGTNIRAVFSDINRGGGVGTGFVPTP</sequence>